<evidence type="ECO:0000313" key="2">
    <source>
        <dbReference type="Proteomes" id="UP000509301"/>
    </source>
</evidence>
<dbReference type="Proteomes" id="UP000509301">
    <property type="component" value="Chromosome"/>
</dbReference>
<accession>A0A6N0NYD8</accession>
<dbReference type="GeneID" id="55641681"/>
<evidence type="ECO:0000313" key="1">
    <source>
        <dbReference type="EMBL" id="QKR00151.1"/>
    </source>
</evidence>
<dbReference type="KEGG" id="mten:GWK48_06985"/>
<sequence>MEPFYFKSYEKVIGKASDVNELEREMGRLVREDPACVEWHLKQGHLVNWLNYIGERGLAEMLKGVSNPKEALSRIVEYRAMTPRREQRRKGRSKKFNI</sequence>
<protein>
    <submittedName>
        <fullName evidence="1">Uncharacterized protein</fullName>
    </submittedName>
</protein>
<organism evidence="1 2">
    <name type="scientific">Metallosphaera tengchongensis</name>
    <dbReference type="NCBI Taxonomy" id="1532350"/>
    <lineage>
        <taxon>Archaea</taxon>
        <taxon>Thermoproteota</taxon>
        <taxon>Thermoprotei</taxon>
        <taxon>Sulfolobales</taxon>
        <taxon>Sulfolobaceae</taxon>
        <taxon>Metallosphaera</taxon>
    </lineage>
</organism>
<dbReference type="OrthoDB" id="57238at2157"/>
<proteinExistence type="predicted"/>
<dbReference type="AlphaFoldDB" id="A0A6N0NYD8"/>
<reference evidence="1 2" key="1">
    <citation type="submission" date="2020-02" db="EMBL/GenBank/DDBJ databases">
        <title>Comparative genome analysis reveals the metabolism and evolution of the thermophilic archaeal genus Metallosphaera.</title>
        <authorList>
            <person name="Jiang C."/>
        </authorList>
    </citation>
    <scope>NUCLEOTIDE SEQUENCE [LARGE SCALE GENOMIC DNA]</scope>
    <source>
        <strain evidence="1 2">Ric-A</strain>
    </source>
</reference>
<dbReference type="RefSeq" id="WP_174630860.1">
    <property type="nucleotide sequence ID" value="NZ_CP049074.1"/>
</dbReference>
<keyword evidence="2" id="KW-1185">Reference proteome</keyword>
<name>A0A6N0NYD8_9CREN</name>
<gene>
    <name evidence="1" type="ORF">GWK48_06985</name>
</gene>
<dbReference type="EMBL" id="CP049074">
    <property type="protein sequence ID" value="QKR00151.1"/>
    <property type="molecule type" value="Genomic_DNA"/>
</dbReference>